<reference evidence="1 4" key="2">
    <citation type="journal article" date="2019" name="Nat. Commun.">
        <title>A new type of DNA phosphorothioation-based antiviral system in archaea.</title>
        <authorList>
            <person name="Xiong L."/>
            <person name="Liu S."/>
            <person name="Chen S."/>
            <person name="Xiao Y."/>
            <person name="Zhu B."/>
            <person name="Gao Y."/>
            <person name="Zhang Y."/>
            <person name="Chen B."/>
            <person name="Luo J."/>
            <person name="Deng Z."/>
            <person name="Chen X."/>
            <person name="Wang L."/>
            <person name="Chen S."/>
        </authorList>
    </citation>
    <scope>NUCLEOTIDE SEQUENCE [LARGE SCALE GENOMIC DNA]</scope>
    <source>
        <strain evidence="1 4">CGMCC 1.10331</strain>
        <plasmid evidence="1 4">unnamed3</plasmid>
    </source>
</reference>
<organism evidence="2 3">
    <name type="scientific">Halobellus limi</name>
    <dbReference type="NCBI Taxonomy" id="699433"/>
    <lineage>
        <taxon>Archaea</taxon>
        <taxon>Methanobacteriati</taxon>
        <taxon>Methanobacteriota</taxon>
        <taxon>Stenosarchaea group</taxon>
        <taxon>Halobacteria</taxon>
        <taxon>Halobacteriales</taxon>
        <taxon>Haloferacaceae</taxon>
        <taxon>Halobellus</taxon>
    </lineage>
</organism>
<dbReference type="KEGG" id="hlm:DV707_17895"/>
<dbReference type="RefSeq" id="WP_004594605.1">
    <property type="nucleotide sequence ID" value="NZ_CP031314.1"/>
</dbReference>
<dbReference type="OrthoDB" id="262137at2157"/>
<evidence type="ECO:0000313" key="4">
    <source>
        <dbReference type="Proteomes" id="UP000296733"/>
    </source>
</evidence>
<name>A0A1H6CAX5_9EURY</name>
<geneLocation type="plasmid" evidence="1">
    <name>unnamed3</name>
</geneLocation>
<sequence length="164" mass="17277">MERAVTRRELLRVGATTVALGTAGCLGSSSGDEWDIEGTLAVTNAQQYSSPGCSCCGKYASYLREQLDTTLGETETEDVTDLKRQHGIPSDLQSCHTLVLDEYVVEGHVPAEVIATMLEEEPAIDGIALPGMPAGSPGMGGTKSDTFTVYKLGGGKTGDVYTEI</sequence>
<dbReference type="Proteomes" id="UP000236740">
    <property type="component" value="Unassembled WGS sequence"/>
</dbReference>
<dbReference type="EMBL" id="CP031314">
    <property type="protein sequence ID" value="QCC49606.1"/>
    <property type="molecule type" value="Genomic_DNA"/>
</dbReference>
<dbReference type="EMBL" id="FNVN01000007">
    <property type="protein sequence ID" value="SEG69927.1"/>
    <property type="molecule type" value="Genomic_DNA"/>
</dbReference>
<protein>
    <submittedName>
        <fullName evidence="2">Uncharacterized conserved protein</fullName>
    </submittedName>
</protein>
<keyword evidence="1" id="KW-0614">Plasmid</keyword>
<accession>A0A1H6CAX5</accession>
<dbReference type="InterPro" id="IPR007332">
    <property type="entry name" value="DUF411"/>
</dbReference>
<dbReference type="GeneID" id="301690276"/>
<reference evidence="2 3" key="1">
    <citation type="submission" date="2016-10" db="EMBL/GenBank/DDBJ databases">
        <authorList>
            <person name="de Groot N.N."/>
        </authorList>
    </citation>
    <scope>NUCLEOTIDE SEQUENCE [LARGE SCALE GENOMIC DNA]</scope>
    <source>
        <strain evidence="2 3">CGMCC 1.10331</strain>
    </source>
</reference>
<dbReference type="AlphaFoldDB" id="A0A1H6CAX5"/>
<dbReference type="PROSITE" id="PS51257">
    <property type="entry name" value="PROKAR_LIPOPROTEIN"/>
    <property type="match status" value="1"/>
</dbReference>
<evidence type="ECO:0000313" key="3">
    <source>
        <dbReference type="Proteomes" id="UP000236740"/>
    </source>
</evidence>
<evidence type="ECO:0000313" key="1">
    <source>
        <dbReference type="EMBL" id="QCC49606.1"/>
    </source>
</evidence>
<keyword evidence="3" id="KW-1185">Reference proteome</keyword>
<proteinExistence type="predicted"/>
<gene>
    <name evidence="1" type="ORF">DV707_17895</name>
    <name evidence="2" type="ORF">SAMN04488133_3292</name>
</gene>
<dbReference type="Proteomes" id="UP000296733">
    <property type="component" value="Plasmid unnamed3"/>
</dbReference>
<dbReference type="Pfam" id="PF04214">
    <property type="entry name" value="DUF411"/>
    <property type="match status" value="1"/>
</dbReference>
<evidence type="ECO:0000313" key="2">
    <source>
        <dbReference type="EMBL" id="SEG69927.1"/>
    </source>
</evidence>